<dbReference type="EMBL" id="JBCGBO010000024">
    <property type="protein sequence ID" value="KAK9182112.1"/>
    <property type="molecule type" value="Genomic_DNA"/>
</dbReference>
<dbReference type="AlphaFoldDB" id="A0AAP0LQ28"/>
<dbReference type="InterPro" id="IPR011989">
    <property type="entry name" value="ARM-like"/>
</dbReference>
<evidence type="ECO:0000256" key="3">
    <source>
        <dbReference type="ARBA" id="ARBA00023242"/>
    </source>
</evidence>
<keyword evidence="5" id="KW-0812">Transmembrane</keyword>
<feature type="transmembrane region" description="Helical" evidence="5">
    <location>
        <begin position="193"/>
        <end position="214"/>
    </location>
</feature>
<feature type="transmembrane region" description="Helical" evidence="5">
    <location>
        <begin position="226"/>
        <end position="251"/>
    </location>
</feature>
<dbReference type="PROSITE" id="PS50166">
    <property type="entry name" value="IMPORTIN_B_NT"/>
    <property type="match status" value="1"/>
</dbReference>
<feature type="region of interest" description="Disordered" evidence="4">
    <location>
        <begin position="499"/>
        <end position="524"/>
    </location>
</feature>
<sequence length="1177" mass="131776">MDINQVAQLLNDTLSLDVNAVRTATDALDRLSLLPHFPFCLLYIASGGENQGLRIAAATYLKNLTRRNIDSNASCTNISKEFKDQLMQVLLQAEPSVLKVLLEAFRVIVGVEFVKQNSWPELVHELQSAIQSSYLISKDANSGCTTVNGLMVLHALIKPFQKADWKMSIKFVDLFRKACKVRLETFDKNKENVHIFSTHIPMIIFLVYAGFCCTYRTKGDNAKVLYVAKTIGAPSTWSLLLTFFFFWQYFLNPKLAKEPVPPQLELIAKEIIVPMLTIFHCFVEKVLANNYSTELDTEKILLIVCKCIFFSVKSHLPFALVPHLSSFCHDLIMILGSLSFDDGNTVKDNLLRFKTGKRSLLIFSALVTRHRKFSDKLMPDIMNSVSQIVKYSANISKLDFLQERIISLAFDVISHVLETGPGWRLVSPHFSVLLDKAIFPALVLNEKDISEWEEDADEYIRKNFPSELEEISGWREDLFTARKSAINLLGVISVSKGPPMGTPSNCSSVSSKRKKGEKSKRNSMRSTMGELLVLPFLSRFPIPCDANASHSRIQKDYFGVLMAYGGLQEFLREQKSEFTANLVRSRVLPLYSVSVCLPYLVASANWILGELASCLPEDISADVYSSLLKALQMLDKGDTSCYPVRASAAGAIVGLLENDYMPPEWYPLLQVIVGRIGYEDEENSILFELLSSVVGAANENVADHIPYIVSSLVAAISKHMHPSSEPWPQVVERGFAALALMAQSWENFLHEEVELDQSSGKWESGQAATAKAFSALLQQAWLTHIQPLECEVSAPPSCIDDSSMLLRSIIVSVSERNVIEELKLSELLLVWADLIGDWHAWEETEDLTVFDCIKEIVNLHSKYELKNFIVRQMPPPPAPPVPPQSIIEGIDAFLSEAILQYPSATWRACSCVHTLLHVPKYSFETEGVKQSLTISFSRAAFSRFRAIQSKPSSLWKPVVLAISSCYLCYPAVVEGILKKDEDGGFALWGSALAFLSSSSFEPRLSLESEIKLAVLTLAKVVERLLGLGNPGSSLLRDCYASLMEAAVQLKEVQEEEENDEGDDEEAEDEEDDNEESEDDDEDSEGDECEETEEEFLERYAKAAVNLENNTLVEEGDAEDQEHDIELGSLDEVDQLKVVASLIERYHNVIMQGQPLSSQLISKFLKAYPQLTYLFLHS</sequence>
<organism evidence="7 8">
    <name type="scientific">Citrus x changshan-huyou</name>
    <dbReference type="NCBI Taxonomy" id="2935761"/>
    <lineage>
        <taxon>Eukaryota</taxon>
        <taxon>Viridiplantae</taxon>
        <taxon>Streptophyta</taxon>
        <taxon>Embryophyta</taxon>
        <taxon>Tracheophyta</taxon>
        <taxon>Spermatophyta</taxon>
        <taxon>Magnoliopsida</taxon>
        <taxon>eudicotyledons</taxon>
        <taxon>Gunneridae</taxon>
        <taxon>Pentapetalae</taxon>
        <taxon>rosids</taxon>
        <taxon>malvids</taxon>
        <taxon>Sapindales</taxon>
        <taxon>Rutaceae</taxon>
        <taxon>Aurantioideae</taxon>
        <taxon>Citrus</taxon>
    </lineage>
</organism>
<keyword evidence="5" id="KW-0472">Membrane</keyword>
<evidence type="ECO:0000256" key="2">
    <source>
        <dbReference type="ARBA" id="ARBA00022448"/>
    </source>
</evidence>
<dbReference type="GO" id="GO:0005049">
    <property type="term" value="F:nuclear export signal receptor activity"/>
    <property type="evidence" value="ECO:0007669"/>
    <property type="project" value="TreeGrafter"/>
</dbReference>
<evidence type="ECO:0000259" key="6">
    <source>
        <dbReference type="PROSITE" id="PS50166"/>
    </source>
</evidence>
<feature type="domain" description="Importin N-terminal" evidence="6">
    <location>
        <begin position="24"/>
        <end position="92"/>
    </location>
</feature>
<dbReference type="GO" id="GO:0005829">
    <property type="term" value="C:cytosol"/>
    <property type="evidence" value="ECO:0007669"/>
    <property type="project" value="TreeGrafter"/>
</dbReference>
<comment type="subcellular location">
    <subcellularLocation>
        <location evidence="1">Nucleus</location>
    </subcellularLocation>
</comment>
<keyword evidence="2" id="KW-0813">Transport</keyword>
<comment type="caution">
    <text evidence="7">The sequence shown here is derived from an EMBL/GenBank/DDBJ whole genome shotgun (WGS) entry which is preliminary data.</text>
</comment>
<proteinExistence type="predicted"/>
<feature type="compositionally biased region" description="Acidic residues" evidence="4">
    <location>
        <begin position="1053"/>
        <end position="1094"/>
    </location>
</feature>
<keyword evidence="8" id="KW-1185">Reference proteome</keyword>
<evidence type="ECO:0000256" key="1">
    <source>
        <dbReference type="ARBA" id="ARBA00004123"/>
    </source>
</evidence>
<reference evidence="7 8" key="1">
    <citation type="submission" date="2024-05" db="EMBL/GenBank/DDBJ databases">
        <title>Haplotype-resolved chromosome-level genome assembly of Huyou (Citrus changshanensis).</title>
        <authorList>
            <person name="Miao C."/>
            <person name="Chen W."/>
            <person name="Wu Y."/>
            <person name="Wang L."/>
            <person name="Zhao S."/>
            <person name="Grierson D."/>
            <person name="Xu C."/>
            <person name="Chen K."/>
        </authorList>
    </citation>
    <scope>NUCLEOTIDE SEQUENCE [LARGE SCALE GENOMIC DNA]</scope>
    <source>
        <strain evidence="7">01-14</strain>
        <tissue evidence="7">Leaf</tissue>
    </source>
</reference>
<dbReference type="GO" id="GO:0006606">
    <property type="term" value="P:protein import into nucleus"/>
    <property type="evidence" value="ECO:0007669"/>
    <property type="project" value="TreeGrafter"/>
</dbReference>
<evidence type="ECO:0000256" key="5">
    <source>
        <dbReference type="SAM" id="Phobius"/>
    </source>
</evidence>
<accession>A0AAP0LQ28</accession>
<gene>
    <name evidence="7" type="ORF">WN944_025254</name>
</gene>
<feature type="region of interest" description="Disordered" evidence="4">
    <location>
        <begin position="1051"/>
        <end position="1094"/>
    </location>
</feature>
<dbReference type="Proteomes" id="UP001428341">
    <property type="component" value="Unassembled WGS sequence"/>
</dbReference>
<dbReference type="GO" id="GO:0031267">
    <property type="term" value="F:small GTPase binding"/>
    <property type="evidence" value="ECO:0007669"/>
    <property type="project" value="InterPro"/>
</dbReference>
<keyword evidence="3" id="KW-0539">Nucleus</keyword>
<dbReference type="Pfam" id="PF03810">
    <property type="entry name" value="IBN_N"/>
    <property type="match status" value="1"/>
</dbReference>
<dbReference type="SUPFAM" id="SSF48371">
    <property type="entry name" value="ARM repeat"/>
    <property type="match status" value="1"/>
</dbReference>
<dbReference type="InterPro" id="IPR001494">
    <property type="entry name" value="Importin-beta_N"/>
</dbReference>
<name>A0AAP0LQ28_9ROSI</name>
<feature type="compositionally biased region" description="Basic residues" evidence="4">
    <location>
        <begin position="511"/>
        <end position="523"/>
    </location>
</feature>
<evidence type="ECO:0000313" key="7">
    <source>
        <dbReference type="EMBL" id="KAK9182112.1"/>
    </source>
</evidence>
<dbReference type="Gene3D" id="1.25.10.10">
    <property type="entry name" value="Leucine-rich Repeat Variant"/>
    <property type="match status" value="2"/>
</dbReference>
<dbReference type="SMART" id="SM00913">
    <property type="entry name" value="IBN_N"/>
    <property type="match status" value="1"/>
</dbReference>
<protein>
    <recommendedName>
        <fullName evidence="6">Importin N-terminal domain-containing protein</fullName>
    </recommendedName>
</protein>
<dbReference type="PANTHER" id="PTHR10997">
    <property type="entry name" value="IMPORTIN-7, 8, 11"/>
    <property type="match status" value="1"/>
</dbReference>
<evidence type="ECO:0000313" key="8">
    <source>
        <dbReference type="Proteomes" id="UP001428341"/>
    </source>
</evidence>
<evidence type="ECO:0000256" key="4">
    <source>
        <dbReference type="SAM" id="MobiDB-lite"/>
    </source>
</evidence>
<dbReference type="GO" id="GO:0005635">
    <property type="term" value="C:nuclear envelope"/>
    <property type="evidence" value="ECO:0007669"/>
    <property type="project" value="TreeGrafter"/>
</dbReference>
<dbReference type="GO" id="GO:0006611">
    <property type="term" value="P:protein export from nucleus"/>
    <property type="evidence" value="ECO:0007669"/>
    <property type="project" value="TreeGrafter"/>
</dbReference>
<dbReference type="PANTHER" id="PTHR10997:SF29">
    <property type="entry name" value="ARM REPEAT SUPERFAMILY PROTEIN"/>
    <property type="match status" value="1"/>
</dbReference>
<keyword evidence="5" id="KW-1133">Transmembrane helix</keyword>
<dbReference type="InterPro" id="IPR016024">
    <property type="entry name" value="ARM-type_fold"/>
</dbReference>